<accession>A0AAW0BBE9</accession>
<evidence type="ECO:0000313" key="2">
    <source>
        <dbReference type="EMBL" id="KAK7022244.1"/>
    </source>
</evidence>
<evidence type="ECO:0000256" key="1">
    <source>
        <dbReference type="SAM" id="SignalP"/>
    </source>
</evidence>
<protein>
    <submittedName>
        <fullName evidence="2">Uncharacterized protein</fullName>
    </submittedName>
</protein>
<proteinExistence type="predicted"/>
<sequence length="127" mass="14638">MALFVLRLAITHLARSLDPNLTRQSFARRSSNKYTIQMEPKLDHPRIKCSFEEQLLSSLLDECLRRPYPGIRHGSLVNQNSLRRQSFSKGLSYTTMVLNRKMLTCLFPSLSISRPSSRREKQDLTAA</sequence>
<feature type="chain" id="PRO_5043463181" evidence="1">
    <location>
        <begin position="17"/>
        <end position="127"/>
    </location>
</feature>
<dbReference type="AlphaFoldDB" id="A0AAW0BBE9"/>
<feature type="signal peptide" evidence="1">
    <location>
        <begin position="1"/>
        <end position="16"/>
    </location>
</feature>
<comment type="caution">
    <text evidence="2">The sequence shown here is derived from an EMBL/GenBank/DDBJ whole genome shotgun (WGS) entry which is preliminary data.</text>
</comment>
<name>A0AAW0BBE9_9AGAR</name>
<reference evidence="2 3" key="1">
    <citation type="journal article" date="2024" name="J Genomics">
        <title>Draft genome sequencing and assembly of Favolaschia claudopus CIRM-BRFM 2984 isolated from oak limbs.</title>
        <authorList>
            <person name="Navarro D."/>
            <person name="Drula E."/>
            <person name="Chaduli D."/>
            <person name="Cazenave R."/>
            <person name="Ahrendt S."/>
            <person name="Wang J."/>
            <person name="Lipzen A."/>
            <person name="Daum C."/>
            <person name="Barry K."/>
            <person name="Grigoriev I.V."/>
            <person name="Favel A."/>
            <person name="Rosso M.N."/>
            <person name="Martin F."/>
        </authorList>
    </citation>
    <scope>NUCLEOTIDE SEQUENCE [LARGE SCALE GENOMIC DNA]</scope>
    <source>
        <strain evidence="2 3">CIRM-BRFM 2984</strain>
    </source>
</reference>
<evidence type="ECO:0000313" key="3">
    <source>
        <dbReference type="Proteomes" id="UP001362999"/>
    </source>
</evidence>
<dbReference type="EMBL" id="JAWWNJ010000037">
    <property type="protein sequence ID" value="KAK7022244.1"/>
    <property type="molecule type" value="Genomic_DNA"/>
</dbReference>
<gene>
    <name evidence="2" type="ORF">R3P38DRAFT_1112611</name>
</gene>
<keyword evidence="3" id="KW-1185">Reference proteome</keyword>
<organism evidence="2 3">
    <name type="scientific">Favolaschia claudopus</name>
    <dbReference type="NCBI Taxonomy" id="2862362"/>
    <lineage>
        <taxon>Eukaryota</taxon>
        <taxon>Fungi</taxon>
        <taxon>Dikarya</taxon>
        <taxon>Basidiomycota</taxon>
        <taxon>Agaricomycotina</taxon>
        <taxon>Agaricomycetes</taxon>
        <taxon>Agaricomycetidae</taxon>
        <taxon>Agaricales</taxon>
        <taxon>Marasmiineae</taxon>
        <taxon>Mycenaceae</taxon>
        <taxon>Favolaschia</taxon>
    </lineage>
</organism>
<keyword evidence="1" id="KW-0732">Signal</keyword>
<dbReference type="Proteomes" id="UP001362999">
    <property type="component" value="Unassembled WGS sequence"/>
</dbReference>